<dbReference type="Pfam" id="PF05795">
    <property type="entry name" value="Plasmodium_Vir"/>
    <property type="match status" value="1"/>
</dbReference>
<dbReference type="InterPro" id="IPR008780">
    <property type="entry name" value="Plasmodium_Vir"/>
</dbReference>
<keyword evidence="1" id="KW-0812">Transmembrane</keyword>
<name>A0A1D3RJJ4_PLAMA</name>
<dbReference type="AlphaFoldDB" id="A0A1D3RJJ4"/>
<keyword evidence="1" id="KW-1133">Transmembrane helix</keyword>
<reference evidence="2 3" key="1">
    <citation type="submission" date="2016-06" db="EMBL/GenBank/DDBJ databases">
        <authorList>
            <consortium name="Pathogen Informatics"/>
        </authorList>
    </citation>
    <scope>NUCLEOTIDE SEQUENCE [LARGE SCALE GENOMIC DNA]</scope>
</reference>
<dbReference type="Proteomes" id="UP000219813">
    <property type="component" value="Chromosome 10"/>
</dbReference>
<dbReference type="OrthoDB" id="386971at2759"/>
<gene>
    <name evidence="2" type="primary">PmUG01_10052600</name>
    <name evidence="2" type="ORF">PMUG01_10052600</name>
</gene>
<organism evidence="2 3">
    <name type="scientific">Plasmodium malariae</name>
    <dbReference type="NCBI Taxonomy" id="5858"/>
    <lineage>
        <taxon>Eukaryota</taxon>
        <taxon>Sar</taxon>
        <taxon>Alveolata</taxon>
        <taxon>Apicomplexa</taxon>
        <taxon>Aconoidasida</taxon>
        <taxon>Haemosporida</taxon>
        <taxon>Plasmodiidae</taxon>
        <taxon>Plasmodium</taxon>
        <taxon>Plasmodium (Plasmodium)</taxon>
    </lineage>
</organism>
<feature type="transmembrane region" description="Helical" evidence="1">
    <location>
        <begin position="469"/>
        <end position="493"/>
    </location>
</feature>
<sequence length="539" mass="62518">MEGEKETIFDEILQELPSYKLYEKFKSEANEEDDEISCNIFNEVKSNLKIECVKLCNKVVRNFKSLLEIGKPEIYDDICLHYKYWVYEEIGKLFETNRTNINVNAVITAFNKLQQSLTENYRIHNCEYKFGQDIISSLNAKNNEKILYIYTTNYNRIRSREFCNMLTFNKYKKYLNAISNIYIDKKTKCCASNLSICPNLFLNCGDELNPSKISALLNLENGDSCNKLESIKETESADKNLDSNVLEPDILDSILFTDCPINNYSENLQCGLVRASSIRRSNENTVKYKGQRTNAGSSSSETRMIKANVDSSEVLSESSSKQFSPSNSEEKNKMIFVANTDNGFRWKYGKGDIRCLSNISEDDKYGLCEYMDELVKNDIFIKTKDSNGHIFKKIGSWTSEELQKLMDIKEKWKSKNVVRLELRQLKSVHVLKPTQAQGFVMKSSLSEKLPGTDAASNILQNIFFRISNVVALIMGIIFVFFLYFKFTPFGSCLDKNRKRKKRYRNNFAELNTQGLTRKFIKRTYRHSDRRRFSVVNIER</sequence>
<evidence type="ECO:0000313" key="2">
    <source>
        <dbReference type="EMBL" id="SCN45345.1"/>
    </source>
</evidence>
<dbReference type="VEuPathDB" id="PlasmoDB:PmUG01_10052600"/>
<proteinExistence type="predicted"/>
<dbReference type="EMBL" id="LT594631">
    <property type="protein sequence ID" value="SCN45345.1"/>
    <property type="molecule type" value="Genomic_DNA"/>
</dbReference>
<accession>A0A1D3RJJ4</accession>
<dbReference type="GeneID" id="39869529"/>
<dbReference type="KEGG" id="pmal:PMUG01_10052600"/>
<keyword evidence="1" id="KW-0472">Membrane</keyword>
<evidence type="ECO:0000313" key="3">
    <source>
        <dbReference type="Proteomes" id="UP000219813"/>
    </source>
</evidence>
<dbReference type="RefSeq" id="XP_028862286.1">
    <property type="nucleotide sequence ID" value="XM_029005726.1"/>
</dbReference>
<evidence type="ECO:0000256" key="1">
    <source>
        <dbReference type="SAM" id="Phobius"/>
    </source>
</evidence>
<protein>
    <submittedName>
        <fullName evidence="2">PIR protein</fullName>
    </submittedName>
</protein>
<keyword evidence="3" id="KW-1185">Reference proteome</keyword>